<sequence length="79" mass="9786">MGKKHIHIYVGSQYCSQQHFPYHNHCLNHCYRYRSNCHCHFHYIPHKKHCKKRHNTCYKNHQYKNKGYPCTYCVEDDDE</sequence>
<name>A0A0D0HN97_9BACL</name>
<dbReference type="Proteomes" id="UP000032047">
    <property type="component" value="Unassembled WGS sequence"/>
</dbReference>
<evidence type="ECO:0000313" key="1">
    <source>
        <dbReference type="EMBL" id="KIP20702.1"/>
    </source>
</evidence>
<organism evidence="1 2">
    <name type="scientific">Anoxybacillus ayderensis</name>
    <dbReference type="NCBI Taxonomy" id="265546"/>
    <lineage>
        <taxon>Bacteria</taxon>
        <taxon>Bacillati</taxon>
        <taxon>Bacillota</taxon>
        <taxon>Bacilli</taxon>
        <taxon>Bacillales</taxon>
        <taxon>Anoxybacillaceae</taxon>
        <taxon>Anoxybacillus</taxon>
    </lineage>
</organism>
<evidence type="ECO:0000313" key="2">
    <source>
        <dbReference type="Proteomes" id="UP000032047"/>
    </source>
</evidence>
<accession>A0A0D0HN97</accession>
<dbReference type="EMBL" id="JXTG01000012">
    <property type="protein sequence ID" value="KIP20702.1"/>
    <property type="molecule type" value="Genomic_DNA"/>
</dbReference>
<gene>
    <name evidence="1" type="ORF">JV16_02158</name>
</gene>
<dbReference type="AlphaFoldDB" id="A0A0D0HN97"/>
<reference evidence="1 2" key="1">
    <citation type="submission" date="2015-01" db="EMBL/GenBank/DDBJ databases">
        <title>Genome sequence of Anoxybacillus ayderensis strain AB04.</title>
        <authorList>
            <person name="Belduz A.O."/>
            <person name="Canakci S."/>
            <person name="Chan K.-G."/>
            <person name="Kahar U.M."/>
            <person name="Yaakob A.S."/>
            <person name="Chan C.S."/>
            <person name="Goh K.M."/>
        </authorList>
    </citation>
    <scope>NUCLEOTIDE SEQUENCE [LARGE SCALE GENOMIC DNA]</scope>
    <source>
        <strain evidence="1 2">AB04</strain>
    </source>
</reference>
<keyword evidence="2" id="KW-1185">Reference proteome</keyword>
<protein>
    <submittedName>
        <fullName evidence="1">Uncharacterized protein</fullName>
    </submittedName>
</protein>
<comment type="caution">
    <text evidence="1">The sequence shown here is derived from an EMBL/GenBank/DDBJ whole genome shotgun (WGS) entry which is preliminary data.</text>
</comment>
<proteinExistence type="predicted"/>